<name>A0A2P8DII0_9ACTN</name>
<dbReference type="Pfam" id="PF00753">
    <property type="entry name" value="Lactamase_B"/>
    <property type="match status" value="1"/>
</dbReference>
<evidence type="ECO:0000313" key="10">
    <source>
        <dbReference type="Proteomes" id="UP000240542"/>
    </source>
</evidence>
<feature type="domain" description="Enoyl reductase (ER)" evidence="7">
    <location>
        <begin position="12"/>
        <end position="359"/>
    </location>
</feature>
<evidence type="ECO:0000256" key="1">
    <source>
        <dbReference type="ARBA" id="ARBA00001947"/>
    </source>
</evidence>
<dbReference type="InterPro" id="IPR013154">
    <property type="entry name" value="ADH-like_N"/>
</dbReference>
<dbReference type="SUPFAM" id="SSF56281">
    <property type="entry name" value="Metallo-hydrolase/oxidoreductase"/>
    <property type="match status" value="1"/>
</dbReference>
<dbReference type="NCBIfam" id="TIGR03451">
    <property type="entry name" value="mycoS_dep_FDH"/>
    <property type="match status" value="1"/>
</dbReference>
<dbReference type="Pfam" id="PF00107">
    <property type="entry name" value="ADH_zinc_N"/>
    <property type="match status" value="1"/>
</dbReference>
<keyword evidence="10" id="KW-1185">Reference proteome</keyword>
<dbReference type="GO" id="GO:0008270">
    <property type="term" value="F:zinc ion binding"/>
    <property type="evidence" value="ECO:0007669"/>
    <property type="project" value="InterPro"/>
</dbReference>
<dbReference type="Gene3D" id="3.60.15.10">
    <property type="entry name" value="Ribonuclease Z/Hydroxyacylglutathione hydrolase-like"/>
    <property type="match status" value="1"/>
</dbReference>
<dbReference type="SUPFAM" id="SSF51735">
    <property type="entry name" value="NAD(P)-binding Rossmann-fold domains"/>
    <property type="match status" value="1"/>
</dbReference>
<sequence length="581" mass="60898">MPQEVSAVIARERNAPVEVTTIVVPDPGPGEAVVAVQACGVCHTDLHYREGGISDEYPFLLGHEAAGVVESVGEGVTDVAPGDFVVLNWRAVCGTCRACARGRPWYCFDTHNAAQKMTLLDGTELTPALGIGAFAEKTLVASGQCTKVDPRADPAVAGLLGCGIMAGLGAAINTGGVSRGDSVAVIGCGGVGDAAIAGAALAGAGRIIAVDIDDRKLQTARRFGATHTVDSSGTDPVAAIRELTGGNGADVVIEAVGRPETYEQAFYARDLAGTVVLVGVPTPEMRIDLPLLDVFGRGGSLKSSWYGDCLPSRDFPMLIDLYLQGRLDLAGFVTERIPLDGVEEAFARMHRGDVLRSVVVDAANRTATDPPVAGVESLVTSGVFALDGGEWEVDNNVWIVGDDRRAIVIDPAHDHEAIARALGDRELMAIVCTHAHNDHVNAAAALADLSDAPVPIMLHPDDAVLWHQTYPDREPDGPLVHGEVLQVGEVELKVLHTPGHAPGAVCLYAPKLGVVFSGDTLFQGGPGATGRSYSDFPTIIDSIREHLLPLSDDTVVYTGHGPATTIGAERPHLAEWIERGH</sequence>
<reference evidence="9 10" key="1">
    <citation type="submission" date="2018-03" db="EMBL/GenBank/DDBJ databases">
        <title>Genomic Encyclopedia of Archaeal and Bacterial Type Strains, Phase II (KMG-II): from individual species to whole genera.</title>
        <authorList>
            <person name="Goeker M."/>
        </authorList>
    </citation>
    <scope>NUCLEOTIDE SEQUENCE [LARGE SCALE GENOMIC DNA]</scope>
    <source>
        <strain evidence="9 10">DSM 45312</strain>
    </source>
</reference>
<keyword evidence="3 6" id="KW-0479">Metal-binding</keyword>
<dbReference type="PROSITE" id="PS00059">
    <property type="entry name" value="ADH_ZINC"/>
    <property type="match status" value="1"/>
</dbReference>
<evidence type="ECO:0000259" key="8">
    <source>
        <dbReference type="SMART" id="SM00849"/>
    </source>
</evidence>
<dbReference type="SMART" id="SM00829">
    <property type="entry name" value="PKS_ER"/>
    <property type="match status" value="1"/>
</dbReference>
<dbReference type="SUPFAM" id="SSF50129">
    <property type="entry name" value="GroES-like"/>
    <property type="match status" value="2"/>
</dbReference>
<evidence type="ECO:0000256" key="5">
    <source>
        <dbReference type="ARBA" id="ARBA00023002"/>
    </source>
</evidence>
<dbReference type="InterPro" id="IPR011032">
    <property type="entry name" value="GroES-like_sf"/>
</dbReference>
<dbReference type="EMBL" id="PYGA01000009">
    <property type="protein sequence ID" value="PSK97036.1"/>
    <property type="molecule type" value="Genomic_DNA"/>
</dbReference>
<dbReference type="InterPro" id="IPR020843">
    <property type="entry name" value="ER"/>
</dbReference>
<dbReference type="PANTHER" id="PTHR43350">
    <property type="entry name" value="NAD-DEPENDENT ALCOHOL DEHYDROGENASE"/>
    <property type="match status" value="1"/>
</dbReference>
<dbReference type="FunFam" id="3.40.50.720:FF:000003">
    <property type="entry name" value="S-(hydroxymethyl)glutathione dehydrogenase"/>
    <property type="match status" value="1"/>
</dbReference>
<evidence type="ECO:0000256" key="6">
    <source>
        <dbReference type="RuleBase" id="RU361277"/>
    </source>
</evidence>
<comment type="cofactor">
    <cofactor evidence="1 6">
        <name>Zn(2+)</name>
        <dbReference type="ChEBI" id="CHEBI:29105"/>
    </cofactor>
</comment>
<dbReference type="AlphaFoldDB" id="A0A2P8DII0"/>
<organism evidence="9 10">
    <name type="scientific">Murinocardiopsis flavida</name>
    <dbReference type="NCBI Taxonomy" id="645275"/>
    <lineage>
        <taxon>Bacteria</taxon>
        <taxon>Bacillati</taxon>
        <taxon>Actinomycetota</taxon>
        <taxon>Actinomycetes</taxon>
        <taxon>Streptosporangiales</taxon>
        <taxon>Nocardiopsidaceae</taxon>
        <taxon>Murinocardiopsis</taxon>
    </lineage>
</organism>
<dbReference type="InterPro" id="IPR036291">
    <property type="entry name" value="NAD(P)-bd_dom_sf"/>
</dbReference>
<gene>
    <name evidence="9" type="ORF">CLV63_10939</name>
</gene>
<evidence type="ECO:0000259" key="7">
    <source>
        <dbReference type="SMART" id="SM00829"/>
    </source>
</evidence>
<dbReference type="InterPro" id="IPR017816">
    <property type="entry name" value="MycoS_dep_FDH"/>
</dbReference>
<dbReference type="InterPro" id="IPR002328">
    <property type="entry name" value="ADH_Zn_CS"/>
</dbReference>
<comment type="similarity">
    <text evidence="2 6">Belongs to the zinc-containing alcohol dehydrogenase family.</text>
</comment>
<evidence type="ECO:0000256" key="3">
    <source>
        <dbReference type="ARBA" id="ARBA00022723"/>
    </source>
</evidence>
<dbReference type="Gene3D" id="3.90.180.10">
    <property type="entry name" value="Medium-chain alcohol dehydrogenases, catalytic domain"/>
    <property type="match status" value="1"/>
</dbReference>
<accession>A0A2P8DII0</accession>
<dbReference type="Gene3D" id="3.40.50.720">
    <property type="entry name" value="NAD(P)-binding Rossmann-like Domain"/>
    <property type="match status" value="1"/>
</dbReference>
<keyword evidence="5" id="KW-0560">Oxidoreductase</keyword>
<dbReference type="InterPro" id="IPR001279">
    <property type="entry name" value="Metallo-B-lactamas"/>
</dbReference>
<dbReference type="PANTHER" id="PTHR43350:SF21">
    <property type="entry name" value="S-NITROSOMYCOTHIOL REDUCTASE MSCR"/>
    <property type="match status" value="1"/>
</dbReference>
<dbReference type="InterPro" id="IPR036866">
    <property type="entry name" value="RibonucZ/Hydroxyglut_hydro"/>
</dbReference>
<comment type="caution">
    <text evidence="9">The sequence shown here is derived from an EMBL/GenBank/DDBJ whole genome shotgun (WGS) entry which is preliminary data.</text>
</comment>
<evidence type="ECO:0000256" key="4">
    <source>
        <dbReference type="ARBA" id="ARBA00022833"/>
    </source>
</evidence>
<dbReference type="GO" id="GO:0016491">
    <property type="term" value="F:oxidoreductase activity"/>
    <property type="evidence" value="ECO:0007669"/>
    <property type="project" value="UniProtKB-KW"/>
</dbReference>
<dbReference type="CDD" id="cd06262">
    <property type="entry name" value="metallo-hydrolase-like_MBL-fold"/>
    <property type="match status" value="1"/>
</dbReference>
<dbReference type="Pfam" id="PF08240">
    <property type="entry name" value="ADH_N"/>
    <property type="match status" value="1"/>
</dbReference>
<evidence type="ECO:0000256" key="2">
    <source>
        <dbReference type="ARBA" id="ARBA00008072"/>
    </source>
</evidence>
<dbReference type="Proteomes" id="UP000240542">
    <property type="component" value="Unassembled WGS sequence"/>
</dbReference>
<evidence type="ECO:0000313" key="9">
    <source>
        <dbReference type="EMBL" id="PSK97036.1"/>
    </source>
</evidence>
<dbReference type="CDD" id="cd08279">
    <property type="entry name" value="Zn_ADH_class_III"/>
    <property type="match status" value="1"/>
</dbReference>
<feature type="domain" description="Metallo-beta-lactamase" evidence="8">
    <location>
        <begin position="394"/>
        <end position="560"/>
    </location>
</feature>
<dbReference type="OrthoDB" id="334894at2"/>
<protein>
    <submittedName>
        <fullName evidence="9">S-(Hydroxymethyl)mycothiol dehydrogenase</fullName>
    </submittedName>
</protein>
<proteinExistence type="inferred from homology"/>
<keyword evidence="4 6" id="KW-0862">Zinc</keyword>
<dbReference type="InterPro" id="IPR013149">
    <property type="entry name" value="ADH-like_C"/>
</dbReference>
<dbReference type="SMART" id="SM00849">
    <property type="entry name" value="Lactamase_B"/>
    <property type="match status" value="1"/>
</dbReference>